<evidence type="ECO:0000313" key="2">
    <source>
        <dbReference type="EMBL" id="UOQ84608.1"/>
    </source>
</evidence>
<gene>
    <name evidence="2" type="ORF">MUN87_18390</name>
</gene>
<dbReference type="RefSeq" id="WP_244742601.1">
    <property type="nucleotide sequence ID" value="NZ_CP095071.1"/>
</dbReference>
<name>A0ABY4GJT2_9BACI</name>
<organism evidence="2 3">
    <name type="scientific">Gracilibacillus salinarum</name>
    <dbReference type="NCBI Taxonomy" id="2932255"/>
    <lineage>
        <taxon>Bacteria</taxon>
        <taxon>Bacillati</taxon>
        <taxon>Bacillota</taxon>
        <taxon>Bacilli</taxon>
        <taxon>Bacillales</taxon>
        <taxon>Bacillaceae</taxon>
        <taxon>Gracilibacillus</taxon>
    </lineage>
</organism>
<keyword evidence="1" id="KW-0472">Membrane</keyword>
<dbReference type="EMBL" id="CP095071">
    <property type="protein sequence ID" value="UOQ84608.1"/>
    <property type="molecule type" value="Genomic_DNA"/>
</dbReference>
<dbReference type="Proteomes" id="UP000831537">
    <property type="component" value="Chromosome"/>
</dbReference>
<evidence type="ECO:0000313" key="3">
    <source>
        <dbReference type="Proteomes" id="UP000831537"/>
    </source>
</evidence>
<proteinExistence type="predicted"/>
<accession>A0ABY4GJT2</accession>
<reference evidence="2 3" key="1">
    <citation type="submission" date="2022-04" db="EMBL/GenBank/DDBJ databases">
        <title>Gracilibacillus sp. isolated from saltern.</title>
        <authorList>
            <person name="Won M."/>
            <person name="Lee C.-M."/>
            <person name="Woen H.-Y."/>
            <person name="Kwon S.-W."/>
        </authorList>
    </citation>
    <scope>NUCLEOTIDE SEQUENCE [LARGE SCALE GENOMIC DNA]</scope>
    <source>
        <strain evidence="2 3">SSPM10-3</strain>
    </source>
</reference>
<evidence type="ECO:0000256" key="1">
    <source>
        <dbReference type="SAM" id="Phobius"/>
    </source>
</evidence>
<keyword evidence="3" id="KW-1185">Reference proteome</keyword>
<evidence type="ECO:0008006" key="4">
    <source>
        <dbReference type="Google" id="ProtNLM"/>
    </source>
</evidence>
<sequence>MDLIEVLNLIIIAVIVLAIFTTFLLVFALKFAKSSNKQKNELIAMRKESLKIQKEILNEIKELRRNLGSKY</sequence>
<keyword evidence="1" id="KW-0812">Transmembrane</keyword>
<protein>
    <recommendedName>
        <fullName evidence="4">DUF4083 domain-containing protein</fullName>
    </recommendedName>
</protein>
<keyword evidence="1" id="KW-1133">Transmembrane helix</keyword>
<feature type="transmembrane region" description="Helical" evidence="1">
    <location>
        <begin position="6"/>
        <end position="29"/>
    </location>
</feature>